<proteinExistence type="inferred from homology"/>
<feature type="transmembrane region" description="Helical" evidence="19">
    <location>
        <begin position="66"/>
        <end position="82"/>
    </location>
</feature>
<dbReference type="EMBL" id="BMJJ01000001">
    <property type="protein sequence ID" value="GGD04731.1"/>
    <property type="molecule type" value="Genomic_DNA"/>
</dbReference>
<evidence type="ECO:0000256" key="13">
    <source>
        <dbReference type="ARBA" id="ARBA00023136"/>
    </source>
</evidence>
<dbReference type="HAMAP" id="MF_00719">
    <property type="entry name" value="CobS"/>
    <property type="match status" value="1"/>
</dbReference>
<evidence type="ECO:0000256" key="12">
    <source>
        <dbReference type="ARBA" id="ARBA00022989"/>
    </source>
</evidence>
<evidence type="ECO:0000256" key="11">
    <source>
        <dbReference type="ARBA" id="ARBA00022842"/>
    </source>
</evidence>
<dbReference type="EC" id="2.7.8.26" evidence="5 19"/>
<feature type="transmembrane region" description="Helical" evidence="19">
    <location>
        <begin position="141"/>
        <end position="160"/>
    </location>
</feature>
<comment type="catalytic activity">
    <reaction evidence="17 19">
        <text>alpha-ribazole + adenosylcob(III)inamide-GDP = adenosylcob(III)alamin + GMP + H(+)</text>
        <dbReference type="Rhea" id="RHEA:16049"/>
        <dbReference type="ChEBI" id="CHEBI:10329"/>
        <dbReference type="ChEBI" id="CHEBI:15378"/>
        <dbReference type="ChEBI" id="CHEBI:18408"/>
        <dbReference type="ChEBI" id="CHEBI:58115"/>
        <dbReference type="ChEBI" id="CHEBI:60487"/>
        <dbReference type="EC" id="2.7.8.26"/>
    </reaction>
</comment>
<evidence type="ECO:0000256" key="15">
    <source>
        <dbReference type="ARBA" id="ARBA00032605"/>
    </source>
</evidence>
<evidence type="ECO:0000256" key="8">
    <source>
        <dbReference type="ARBA" id="ARBA00022573"/>
    </source>
</evidence>
<dbReference type="InterPro" id="IPR003805">
    <property type="entry name" value="CobS"/>
</dbReference>
<keyword evidence="13 19" id="KW-0472">Membrane</keyword>
<evidence type="ECO:0000256" key="17">
    <source>
        <dbReference type="ARBA" id="ARBA00048623"/>
    </source>
</evidence>
<keyword evidence="9 19" id="KW-0808">Transferase</keyword>
<dbReference type="Pfam" id="PF02654">
    <property type="entry name" value="CobS"/>
    <property type="match status" value="1"/>
</dbReference>
<evidence type="ECO:0000256" key="4">
    <source>
        <dbReference type="ARBA" id="ARBA00010561"/>
    </source>
</evidence>
<name>A0A916XSW4_9HYPH</name>
<evidence type="ECO:0000256" key="9">
    <source>
        <dbReference type="ARBA" id="ARBA00022679"/>
    </source>
</evidence>
<evidence type="ECO:0000256" key="14">
    <source>
        <dbReference type="ARBA" id="ARBA00025228"/>
    </source>
</evidence>
<comment type="caution">
    <text evidence="20">The sequence shown here is derived from an EMBL/GenBank/DDBJ whole genome shotgun (WGS) entry which is preliminary data.</text>
</comment>
<feature type="transmembrane region" description="Helical" evidence="19">
    <location>
        <begin position="111"/>
        <end position="129"/>
    </location>
</feature>
<keyword evidence="21" id="KW-1185">Reference proteome</keyword>
<keyword evidence="7 19" id="KW-1003">Cell membrane</keyword>
<reference evidence="20" key="1">
    <citation type="journal article" date="2014" name="Int. J. Syst. Evol. Microbiol.">
        <title>Complete genome sequence of Corynebacterium casei LMG S-19264T (=DSM 44701T), isolated from a smear-ripened cheese.</title>
        <authorList>
            <consortium name="US DOE Joint Genome Institute (JGI-PGF)"/>
            <person name="Walter F."/>
            <person name="Albersmeier A."/>
            <person name="Kalinowski J."/>
            <person name="Ruckert C."/>
        </authorList>
    </citation>
    <scope>NUCLEOTIDE SEQUENCE</scope>
    <source>
        <strain evidence="20">CGMCC 1.15493</strain>
    </source>
</reference>
<evidence type="ECO:0000256" key="1">
    <source>
        <dbReference type="ARBA" id="ARBA00001946"/>
    </source>
</evidence>
<reference evidence="20" key="2">
    <citation type="submission" date="2020-09" db="EMBL/GenBank/DDBJ databases">
        <authorList>
            <person name="Sun Q."/>
            <person name="Zhou Y."/>
        </authorList>
    </citation>
    <scope>NUCLEOTIDE SEQUENCE</scope>
    <source>
        <strain evidence="20">CGMCC 1.15493</strain>
    </source>
</reference>
<dbReference type="RefSeq" id="WP_188848913.1">
    <property type="nucleotide sequence ID" value="NZ_BMJJ01000001.1"/>
</dbReference>
<dbReference type="Proteomes" id="UP000613160">
    <property type="component" value="Unassembled WGS sequence"/>
</dbReference>
<comment type="subcellular location">
    <subcellularLocation>
        <location evidence="2 19">Cell membrane</location>
        <topology evidence="2 19">Multi-pass membrane protein</topology>
    </subcellularLocation>
</comment>
<organism evidence="20 21">
    <name type="scientific">Aureimonas glaciei</name>
    <dbReference type="NCBI Taxonomy" id="1776957"/>
    <lineage>
        <taxon>Bacteria</taxon>
        <taxon>Pseudomonadati</taxon>
        <taxon>Pseudomonadota</taxon>
        <taxon>Alphaproteobacteria</taxon>
        <taxon>Hyphomicrobiales</taxon>
        <taxon>Aurantimonadaceae</taxon>
        <taxon>Aureimonas</taxon>
    </lineage>
</organism>
<protein>
    <recommendedName>
        <fullName evidence="6 19">Adenosylcobinamide-GDP ribazoletransferase</fullName>
        <ecNumber evidence="5 19">2.7.8.26</ecNumber>
    </recommendedName>
    <alternativeName>
        <fullName evidence="16 19">Cobalamin synthase</fullName>
    </alternativeName>
    <alternativeName>
        <fullName evidence="15 19">Cobalamin-5'-phosphate synthase</fullName>
    </alternativeName>
</protein>
<comment type="cofactor">
    <cofactor evidence="1 19">
        <name>Mg(2+)</name>
        <dbReference type="ChEBI" id="CHEBI:18420"/>
    </cofactor>
</comment>
<comment type="similarity">
    <text evidence="4 19">Belongs to the CobS family.</text>
</comment>
<evidence type="ECO:0000256" key="18">
    <source>
        <dbReference type="ARBA" id="ARBA00049504"/>
    </source>
</evidence>
<dbReference type="GO" id="GO:0005886">
    <property type="term" value="C:plasma membrane"/>
    <property type="evidence" value="ECO:0007669"/>
    <property type="project" value="UniProtKB-SubCell"/>
</dbReference>
<keyword evidence="10 19" id="KW-0812">Transmembrane</keyword>
<comment type="catalytic activity">
    <reaction evidence="18 19">
        <text>alpha-ribazole 5'-phosphate + adenosylcob(III)inamide-GDP = adenosylcob(III)alamin 5'-phosphate + GMP + H(+)</text>
        <dbReference type="Rhea" id="RHEA:23560"/>
        <dbReference type="ChEBI" id="CHEBI:15378"/>
        <dbReference type="ChEBI" id="CHEBI:57918"/>
        <dbReference type="ChEBI" id="CHEBI:58115"/>
        <dbReference type="ChEBI" id="CHEBI:60487"/>
        <dbReference type="ChEBI" id="CHEBI:60493"/>
        <dbReference type="EC" id="2.7.8.26"/>
    </reaction>
</comment>
<dbReference type="PANTHER" id="PTHR34148:SF1">
    <property type="entry name" value="ADENOSYLCOBINAMIDE-GDP RIBAZOLETRANSFERASE"/>
    <property type="match status" value="1"/>
</dbReference>
<evidence type="ECO:0000256" key="7">
    <source>
        <dbReference type="ARBA" id="ARBA00022475"/>
    </source>
</evidence>
<evidence type="ECO:0000256" key="16">
    <source>
        <dbReference type="ARBA" id="ARBA00032853"/>
    </source>
</evidence>
<feature type="transmembrane region" description="Helical" evidence="19">
    <location>
        <begin position="40"/>
        <end position="59"/>
    </location>
</feature>
<gene>
    <name evidence="19 20" type="primary">cobS</name>
    <name evidence="20" type="ORF">GCM10011335_04410</name>
</gene>
<evidence type="ECO:0000256" key="10">
    <source>
        <dbReference type="ARBA" id="ARBA00022692"/>
    </source>
</evidence>
<evidence type="ECO:0000256" key="19">
    <source>
        <dbReference type="HAMAP-Rule" id="MF_00719"/>
    </source>
</evidence>
<evidence type="ECO:0000256" key="6">
    <source>
        <dbReference type="ARBA" id="ARBA00015850"/>
    </source>
</evidence>
<evidence type="ECO:0000256" key="2">
    <source>
        <dbReference type="ARBA" id="ARBA00004651"/>
    </source>
</evidence>
<evidence type="ECO:0000313" key="20">
    <source>
        <dbReference type="EMBL" id="GGD04731.1"/>
    </source>
</evidence>
<dbReference type="GO" id="GO:0008818">
    <property type="term" value="F:cobalamin 5'-phosphate synthase activity"/>
    <property type="evidence" value="ECO:0007669"/>
    <property type="project" value="UniProtKB-UniRule"/>
</dbReference>
<dbReference type="AlphaFoldDB" id="A0A916XSW4"/>
<dbReference type="GO" id="GO:0051073">
    <property type="term" value="F:adenosylcobinamide-GDP ribazoletransferase activity"/>
    <property type="evidence" value="ECO:0007669"/>
    <property type="project" value="UniProtKB-UniRule"/>
</dbReference>
<dbReference type="GO" id="GO:0009236">
    <property type="term" value="P:cobalamin biosynthetic process"/>
    <property type="evidence" value="ECO:0007669"/>
    <property type="project" value="UniProtKB-UniRule"/>
</dbReference>
<dbReference type="NCBIfam" id="TIGR00317">
    <property type="entry name" value="cobS"/>
    <property type="match status" value="1"/>
</dbReference>
<feature type="transmembrane region" description="Helical" evidence="19">
    <location>
        <begin position="191"/>
        <end position="218"/>
    </location>
</feature>
<comment type="function">
    <text evidence="14 19">Joins adenosylcobinamide-GDP and alpha-ribazole to generate adenosylcobalamin (Ado-cobalamin). Also synthesizes adenosylcobalamin 5'-phosphate from adenosylcobinamide-GDP and alpha-ribazole 5'-phosphate.</text>
</comment>
<comment type="pathway">
    <text evidence="3 19">Cofactor biosynthesis; adenosylcobalamin biosynthesis; adenosylcobalamin from cob(II)yrinate a,c-diamide: step 7/7.</text>
</comment>
<sequence>MPDILAATLRSLAFLTRLPPVSRAFSGEHPLGRDAHAFPLAGLVAALPSACLVVALDALGLSPATTAILAVALLVAVTGGLHEDGLGDVADGLGGHHPKDRALAIMKDSRIGAYGALALVLSLLLRVSLLADLAAGNAGHAALAFLAVAAASRGAMAWLWSSLPSASESGIAARVGQPAARTGRVAAGLGAALLVVGGAVAAGPAGAVLPLLLGLLVLGQFRKFLIRRLGGQTGDCLGAAQQLTEIAGLFGFALALSAG</sequence>
<keyword evidence="8 19" id="KW-0169">Cobalamin biosynthesis</keyword>
<dbReference type="PANTHER" id="PTHR34148">
    <property type="entry name" value="ADENOSYLCOBINAMIDE-GDP RIBAZOLETRANSFERASE"/>
    <property type="match status" value="1"/>
</dbReference>
<evidence type="ECO:0000256" key="5">
    <source>
        <dbReference type="ARBA" id="ARBA00013200"/>
    </source>
</evidence>
<evidence type="ECO:0000256" key="3">
    <source>
        <dbReference type="ARBA" id="ARBA00004663"/>
    </source>
</evidence>
<evidence type="ECO:0000313" key="21">
    <source>
        <dbReference type="Proteomes" id="UP000613160"/>
    </source>
</evidence>
<accession>A0A916XSW4</accession>
<keyword evidence="11 19" id="KW-0460">Magnesium</keyword>
<keyword evidence="12 19" id="KW-1133">Transmembrane helix</keyword>